<organism evidence="1 2">
    <name type="scientific">Catellatospora chokoriensis</name>
    <dbReference type="NCBI Taxonomy" id="310353"/>
    <lineage>
        <taxon>Bacteria</taxon>
        <taxon>Bacillati</taxon>
        <taxon>Actinomycetota</taxon>
        <taxon>Actinomycetes</taxon>
        <taxon>Micromonosporales</taxon>
        <taxon>Micromonosporaceae</taxon>
        <taxon>Catellatospora</taxon>
    </lineage>
</organism>
<dbReference type="AlphaFoldDB" id="A0A8J3KBU9"/>
<dbReference type="Proteomes" id="UP000619293">
    <property type="component" value="Unassembled WGS sequence"/>
</dbReference>
<gene>
    <name evidence="1" type="ORF">Cch02nite_65380</name>
</gene>
<proteinExistence type="predicted"/>
<comment type="caution">
    <text evidence="1">The sequence shown here is derived from an EMBL/GenBank/DDBJ whole genome shotgun (WGS) entry which is preliminary data.</text>
</comment>
<keyword evidence="2" id="KW-1185">Reference proteome</keyword>
<reference evidence="1 2" key="1">
    <citation type="submission" date="2021-01" db="EMBL/GenBank/DDBJ databases">
        <title>Whole genome shotgun sequence of Catellatospora chokoriensis NBRC 107358.</title>
        <authorList>
            <person name="Komaki H."/>
            <person name="Tamura T."/>
        </authorList>
    </citation>
    <scope>NUCLEOTIDE SEQUENCE [LARGE SCALE GENOMIC DNA]</scope>
    <source>
        <strain evidence="1 2">NBRC 107358</strain>
    </source>
</reference>
<protein>
    <submittedName>
        <fullName evidence="1">Uncharacterized protein</fullName>
    </submittedName>
</protein>
<evidence type="ECO:0000313" key="2">
    <source>
        <dbReference type="Proteomes" id="UP000619293"/>
    </source>
</evidence>
<dbReference type="RefSeq" id="WP_191840427.1">
    <property type="nucleotide sequence ID" value="NZ_BAAALB010000022.1"/>
</dbReference>
<sequence>MWGLAGYRPEPVTDVAGLRGAHGDHLRSLVGRRLTRIRGLCYVAEGDRCTTLPVVLEFEGERLELAAEGFDRLFVSRDDLADDPLPDTDDQDDPDQEVAWADPARAELDVLLGATVTAVRALEHDFRLTARDGGRIEAWLLGGLELVFACGRAVQLTNALDALEITVEAPDAGPWRRTAVDLPGQDQRAPDRS</sequence>
<evidence type="ECO:0000313" key="1">
    <source>
        <dbReference type="EMBL" id="GIF93094.1"/>
    </source>
</evidence>
<name>A0A8J3KBU9_9ACTN</name>
<accession>A0A8J3KBU9</accession>
<dbReference type="EMBL" id="BONG01000056">
    <property type="protein sequence ID" value="GIF93094.1"/>
    <property type="molecule type" value="Genomic_DNA"/>
</dbReference>